<dbReference type="EMBL" id="JAMKPW020000022">
    <property type="protein sequence ID" value="KAK8206650.1"/>
    <property type="molecule type" value="Genomic_DNA"/>
</dbReference>
<sequence length="707" mass="80260">MAVFMYPFSHYQVPVWMDPHMSSYPPPPQPDQQHYNPLQYPTAAGAQQLLDPVQQEQLAFNQLNQPIYPKLEPEPPIDPNAASQVEQRLEQRLEQQLQQHNPLPPHPPHQGALPQPPPQQHGAPQDQTPKTNRLRKACDSCSIRKVKSICPVETLDLLINDFFTYIHPLCPFPHEPSFREAWKRREDYTNRPFLALLASVIAALVASFPRKPRLHLKAQRKENMFPNHLSLVQKCQKVCSAARGPGYLESDDLNVHDAATSYFLGLSRTYTFRWRQGRIYFGECMSILRSLGLDKPTENTYNHLGRLPEALGSHGPDFEGSRDETRDYITLEMGRRIFWTMFVSFKSIQQCGVTLYESFFPPETPSNPYPPLPVEVDDFCIFPTHIEPQPPGMIPSIAGFNANVRVFASYDPLWKMEVSWGIDSIVDWDRQKQILHESLRRCKSSISSLPQELMVWPHTSPFGGPASDQNGHPTSGADSYPQFQPYMPHNDPAMLNIHEEPSPEERRRLQYEIQKANIYASSLCTRSYLVEKYWNLCEAHNRRRAANSANSTGSAPSSPGIMGAGLDGLLQNSGQAPHNLGPTSGAFEAIEREMYDEREAIIKDLLTVLGSINQVNMEPNGDSFTMKIRSVASTLLDVPKQRKGSVAQQAEQYLAAFLDILMKLERAGPAHNDPERPEDEEAELRQWADLREYQMKFAQQGGILGMW</sequence>
<accession>A0ACC3SB85</accession>
<protein>
    <submittedName>
        <fullName evidence="1">Uncharacterized protein</fullName>
    </submittedName>
</protein>
<organism evidence="1 2">
    <name type="scientific">Zalaria obscura</name>
    <dbReference type="NCBI Taxonomy" id="2024903"/>
    <lineage>
        <taxon>Eukaryota</taxon>
        <taxon>Fungi</taxon>
        <taxon>Dikarya</taxon>
        <taxon>Ascomycota</taxon>
        <taxon>Pezizomycotina</taxon>
        <taxon>Dothideomycetes</taxon>
        <taxon>Dothideomycetidae</taxon>
        <taxon>Dothideales</taxon>
        <taxon>Zalariaceae</taxon>
        <taxon>Zalaria</taxon>
    </lineage>
</organism>
<proteinExistence type="predicted"/>
<name>A0ACC3SB85_9PEZI</name>
<keyword evidence="2" id="KW-1185">Reference proteome</keyword>
<dbReference type="Proteomes" id="UP001320706">
    <property type="component" value="Unassembled WGS sequence"/>
</dbReference>
<reference evidence="1" key="1">
    <citation type="submission" date="2024-02" db="EMBL/GenBank/DDBJ databases">
        <title>Metagenome Assembled Genome of Zalaria obscura JY119.</title>
        <authorList>
            <person name="Vighnesh L."/>
            <person name="Jagadeeshwari U."/>
            <person name="Venkata Ramana C."/>
            <person name="Sasikala C."/>
        </authorList>
    </citation>
    <scope>NUCLEOTIDE SEQUENCE</scope>
    <source>
        <strain evidence="1">JY119</strain>
    </source>
</reference>
<gene>
    <name evidence="1" type="ORF">M8818_004484</name>
</gene>
<evidence type="ECO:0000313" key="1">
    <source>
        <dbReference type="EMBL" id="KAK8206650.1"/>
    </source>
</evidence>
<comment type="caution">
    <text evidence="1">The sequence shown here is derived from an EMBL/GenBank/DDBJ whole genome shotgun (WGS) entry which is preliminary data.</text>
</comment>
<evidence type="ECO:0000313" key="2">
    <source>
        <dbReference type="Proteomes" id="UP001320706"/>
    </source>
</evidence>